<gene>
    <name evidence="1" type="ORF">G7082_02685</name>
</gene>
<protein>
    <submittedName>
        <fullName evidence="1">DUF2187 domain-containing protein</fullName>
    </submittedName>
</protein>
<sequence length="58" mass="6620">MEINSKVNFDWQGSQFEGIIEKEYENSVLLAVVNPTTELKEKYLGRLVVSKKTCQQVG</sequence>
<dbReference type="AlphaFoldDB" id="A0A6G8AR92"/>
<proteinExistence type="predicted"/>
<reference evidence="1 2" key="1">
    <citation type="submission" date="2020-03" db="EMBL/GenBank/DDBJ databases">
        <title>Vagococcus sp. nov., isolated from beetles.</title>
        <authorList>
            <person name="Hyun D.-W."/>
            <person name="Bae J.-W."/>
        </authorList>
    </citation>
    <scope>NUCLEOTIDE SEQUENCE [LARGE SCALE GENOMIC DNA]</scope>
    <source>
        <strain evidence="1 2">HDW17B</strain>
    </source>
</reference>
<evidence type="ECO:0000313" key="1">
    <source>
        <dbReference type="EMBL" id="QIL47516.1"/>
    </source>
</evidence>
<dbReference type="EMBL" id="CP049887">
    <property type="protein sequence ID" value="QIL47516.1"/>
    <property type="molecule type" value="Genomic_DNA"/>
</dbReference>
<name>A0A6G8AR92_9ENTE</name>
<dbReference type="KEGG" id="vhy:G7082_02685"/>
<evidence type="ECO:0000313" key="2">
    <source>
        <dbReference type="Proteomes" id="UP000501747"/>
    </source>
</evidence>
<accession>A0A6G8AR92</accession>
<dbReference type="Proteomes" id="UP000501747">
    <property type="component" value="Chromosome"/>
</dbReference>
<organism evidence="1 2">
    <name type="scientific">Vagococcus hydrophili</name>
    <dbReference type="NCBI Taxonomy" id="2714947"/>
    <lineage>
        <taxon>Bacteria</taxon>
        <taxon>Bacillati</taxon>
        <taxon>Bacillota</taxon>
        <taxon>Bacilli</taxon>
        <taxon>Lactobacillales</taxon>
        <taxon>Enterococcaceae</taxon>
        <taxon>Vagococcus</taxon>
    </lineage>
</organism>
<dbReference type="RefSeq" id="WP_166033661.1">
    <property type="nucleotide sequence ID" value="NZ_CP049887.1"/>
</dbReference>
<keyword evidence="2" id="KW-1185">Reference proteome</keyword>